<evidence type="ECO:0000313" key="1">
    <source>
        <dbReference type="EMBL" id="HHL43497.1"/>
    </source>
</evidence>
<dbReference type="AlphaFoldDB" id="A0A7C5LTE8"/>
<gene>
    <name evidence="1" type="ORF">ENJ42_07765</name>
</gene>
<evidence type="ECO:0008006" key="2">
    <source>
        <dbReference type="Google" id="ProtNLM"/>
    </source>
</evidence>
<organism evidence="1">
    <name type="scientific">Hellea balneolensis</name>
    <dbReference type="NCBI Taxonomy" id="287478"/>
    <lineage>
        <taxon>Bacteria</taxon>
        <taxon>Pseudomonadati</taxon>
        <taxon>Pseudomonadota</taxon>
        <taxon>Alphaproteobacteria</taxon>
        <taxon>Maricaulales</taxon>
        <taxon>Robiginitomaculaceae</taxon>
        <taxon>Hellea</taxon>
    </lineage>
</organism>
<comment type="caution">
    <text evidence="1">The sequence shown here is derived from an EMBL/GenBank/DDBJ whole genome shotgun (WGS) entry which is preliminary data.</text>
</comment>
<reference evidence="1" key="1">
    <citation type="journal article" date="2020" name="mSystems">
        <title>Genome- and Community-Level Interaction Insights into Carbon Utilization and Element Cycling Functions of Hydrothermarchaeota in Hydrothermal Sediment.</title>
        <authorList>
            <person name="Zhou Z."/>
            <person name="Liu Y."/>
            <person name="Xu W."/>
            <person name="Pan J."/>
            <person name="Luo Z.H."/>
            <person name="Li M."/>
        </authorList>
    </citation>
    <scope>NUCLEOTIDE SEQUENCE [LARGE SCALE GENOMIC DNA]</scope>
    <source>
        <strain evidence="1">HyVt-485</strain>
    </source>
</reference>
<accession>A0A7C5LTE8</accession>
<sequence>MHHKTIRGVLRYTSKKPDRMDEERGREYFTLTRQTDGISVLHAHCEIDDSPDVIRDVTSAFDSKTMRPYDGSVRLSVGSRFEGTGWFRFKDNQASCESYNQRDGRISQRVDIPGPPSWFGNHAIINDGLLSRIYDATNGLGKMRIENVMMSSPDHRGATGPLIFPLSFSLVYVGDETITVEAGTFAARKFEITDTAEGGLPDEHPPYEMWCTADEDGILLQAGVAGYMMTWYELIDLHRD</sequence>
<name>A0A7C5LTE8_9PROT</name>
<proteinExistence type="predicted"/>
<dbReference type="Proteomes" id="UP000885830">
    <property type="component" value="Unassembled WGS sequence"/>
</dbReference>
<dbReference type="EMBL" id="DRMJ01000404">
    <property type="protein sequence ID" value="HHL43497.1"/>
    <property type="molecule type" value="Genomic_DNA"/>
</dbReference>
<protein>
    <recommendedName>
        <fullName evidence="2">DUF3108 domain-containing protein</fullName>
    </recommendedName>
</protein>